<name>A0A6C0HK72_9ZZZZ</name>
<sequence length="175" mass="18659">MPKNTQGGNKHKKYSNKVSGTTKKNKKAFDDLISDLRTGESTAGVEVGRVVKSVGSGNFEVYYYSETHKRTVIARLRGTMKGKKHDVFVGPGAFVLIGISEELDTGATAHITAVITLKQAQQLRDEDSSMDLRIFDADPSIATTTQAAGAGAGAGGVVFEESDSESGDEIDIDNM</sequence>
<accession>A0A6C0HK72</accession>
<feature type="region of interest" description="Disordered" evidence="1">
    <location>
        <begin position="152"/>
        <end position="175"/>
    </location>
</feature>
<dbReference type="AlphaFoldDB" id="A0A6C0HK72"/>
<dbReference type="EMBL" id="MN739976">
    <property type="protein sequence ID" value="QHT81012.1"/>
    <property type="molecule type" value="Genomic_DNA"/>
</dbReference>
<proteinExistence type="predicted"/>
<reference evidence="2" key="1">
    <citation type="journal article" date="2020" name="Nature">
        <title>Giant virus diversity and host interactions through global metagenomics.</title>
        <authorList>
            <person name="Schulz F."/>
            <person name="Roux S."/>
            <person name="Paez-Espino D."/>
            <person name="Jungbluth S."/>
            <person name="Walsh D.A."/>
            <person name="Denef V.J."/>
            <person name="McMahon K.D."/>
            <person name="Konstantinidis K.T."/>
            <person name="Eloe-Fadrosh E.A."/>
            <person name="Kyrpides N.C."/>
            <person name="Woyke T."/>
        </authorList>
    </citation>
    <scope>NUCLEOTIDE SEQUENCE</scope>
    <source>
        <strain evidence="2">GVMAG-M-3300023184-135</strain>
    </source>
</reference>
<evidence type="ECO:0000313" key="2">
    <source>
        <dbReference type="EMBL" id="QHT81012.1"/>
    </source>
</evidence>
<protein>
    <recommendedName>
        <fullName evidence="3">S1-like domain-containing protein</fullName>
    </recommendedName>
</protein>
<evidence type="ECO:0000256" key="1">
    <source>
        <dbReference type="SAM" id="MobiDB-lite"/>
    </source>
</evidence>
<evidence type="ECO:0008006" key="3">
    <source>
        <dbReference type="Google" id="ProtNLM"/>
    </source>
</evidence>
<feature type="region of interest" description="Disordered" evidence="1">
    <location>
        <begin position="1"/>
        <end position="22"/>
    </location>
</feature>
<dbReference type="SUPFAM" id="SSF50249">
    <property type="entry name" value="Nucleic acid-binding proteins"/>
    <property type="match status" value="1"/>
</dbReference>
<feature type="compositionally biased region" description="Acidic residues" evidence="1">
    <location>
        <begin position="160"/>
        <end position="175"/>
    </location>
</feature>
<dbReference type="Gene3D" id="2.40.50.140">
    <property type="entry name" value="Nucleic acid-binding proteins"/>
    <property type="match status" value="1"/>
</dbReference>
<dbReference type="InterPro" id="IPR012340">
    <property type="entry name" value="NA-bd_OB-fold"/>
</dbReference>
<organism evidence="2">
    <name type="scientific">viral metagenome</name>
    <dbReference type="NCBI Taxonomy" id="1070528"/>
    <lineage>
        <taxon>unclassified sequences</taxon>
        <taxon>metagenomes</taxon>
        <taxon>organismal metagenomes</taxon>
    </lineage>
</organism>